<dbReference type="InterPro" id="IPR001041">
    <property type="entry name" value="2Fe-2S_ferredoxin-type"/>
</dbReference>
<keyword evidence="3" id="KW-0560">Oxidoreductase</keyword>
<dbReference type="InterPro" id="IPR006058">
    <property type="entry name" value="2Fe2S_fd_BS"/>
</dbReference>
<dbReference type="GO" id="GO:0051537">
    <property type="term" value="F:2 iron, 2 sulfur cluster binding"/>
    <property type="evidence" value="ECO:0007669"/>
    <property type="project" value="UniProtKB-KW"/>
</dbReference>
<dbReference type="InterPro" id="IPR036884">
    <property type="entry name" value="2Fe-2S-bd_dom_sf"/>
</dbReference>
<dbReference type="GO" id="GO:0046872">
    <property type="term" value="F:metal ion binding"/>
    <property type="evidence" value="ECO:0007669"/>
    <property type="project" value="UniProtKB-KW"/>
</dbReference>
<keyword evidence="8" id="KW-1185">Reference proteome</keyword>
<dbReference type="GO" id="GO:0016491">
    <property type="term" value="F:oxidoreductase activity"/>
    <property type="evidence" value="ECO:0007669"/>
    <property type="project" value="UniProtKB-KW"/>
</dbReference>
<organism evidence="7 8">
    <name type="scientific">Pararhodobacter oceanensis</name>
    <dbReference type="NCBI Taxonomy" id="2172121"/>
    <lineage>
        <taxon>Bacteria</taxon>
        <taxon>Pseudomonadati</taxon>
        <taxon>Pseudomonadota</taxon>
        <taxon>Alphaproteobacteria</taxon>
        <taxon>Rhodobacterales</taxon>
        <taxon>Paracoccaceae</taxon>
        <taxon>Pararhodobacter</taxon>
    </lineage>
</organism>
<dbReference type="InterPro" id="IPR051452">
    <property type="entry name" value="Diverse_Oxidoreductases"/>
</dbReference>
<dbReference type="Gene3D" id="1.10.150.120">
    <property type="entry name" value="[2Fe-2S]-binding domain"/>
    <property type="match status" value="1"/>
</dbReference>
<gene>
    <name evidence="7" type="ORF">DDE20_17260</name>
</gene>
<dbReference type="OrthoDB" id="9792018at2"/>
<dbReference type="PANTHER" id="PTHR44379">
    <property type="entry name" value="OXIDOREDUCTASE WITH IRON-SULFUR SUBUNIT"/>
    <property type="match status" value="1"/>
</dbReference>
<evidence type="ECO:0000256" key="4">
    <source>
        <dbReference type="ARBA" id="ARBA00023004"/>
    </source>
</evidence>
<protein>
    <submittedName>
        <fullName evidence="7">(2Fe-2S)-binding protein</fullName>
    </submittedName>
</protein>
<evidence type="ECO:0000256" key="3">
    <source>
        <dbReference type="ARBA" id="ARBA00023002"/>
    </source>
</evidence>
<evidence type="ECO:0000256" key="1">
    <source>
        <dbReference type="ARBA" id="ARBA00022714"/>
    </source>
</evidence>
<evidence type="ECO:0000313" key="7">
    <source>
        <dbReference type="EMBL" id="PVH27517.1"/>
    </source>
</evidence>
<dbReference type="Pfam" id="PF00111">
    <property type="entry name" value="Fer2"/>
    <property type="match status" value="1"/>
</dbReference>
<feature type="domain" description="2Fe-2S ferredoxin-type" evidence="6">
    <location>
        <begin position="4"/>
        <end position="80"/>
    </location>
</feature>
<evidence type="ECO:0000313" key="8">
    <source>
        <dbReference type="Proteomes" id="UP000245911"/>
    </source>
</evidence>
<dbReference type="SUPFAM" id="SSF47741">
    <property type="entry name" value="CO dehydrogenase ISP C-domain like"/>
    <property type="match status" value="1"/>
</dbReference>
<dbReference type="Gene3D" id="3.10.20.30">
    <property type="match status" value="1"/>
</dbReference>
<dbReference type="EMBL" id="QDKM01000012">
    <property type="protein sequence ID" value="PVH27517.1"/>
    <property type="molecule type" value="Genomic_DNA"/>
</dbReference>
<reference evidence="7 8" key="1">
    <citation type="submission" date="2018-04" db="EMBL/GenBank/DDBJ databases">
        <title>Pararhodobacter oceanense sp. nov., isolated from marine intertidal sediment.</title>
        <authorList>
            <person name="Wang X.-L."/>
            <person name="Du Z.-J."/>
        </authorList>
    </citation>
    <scope>NUCLEOTIDE SEQUENCE [LARGE SCALE GENOMIC DNA]</scope>
    <source>
        <strain evidence="7 8">AM505</strain>
    </source>
</reference>
<dbReference type="InterPro" id="IPR036010">
    <property type="entry name" value="2Fe-2S_ferredoxin-like_sf"/>
</dbReference>
<sequence>MSDEKIRFTLNGREVAVPAATRGHLGDLLRHGFGETGTHIGCEHGVCGACNVVMDGVVVRSCLTLAVQVAGAEIETIEHLGNDRNVAALQDAFVARNAFQCGYCTPGMIMTARELLAGNATPRRDEIRDAISGNLCRCTGYQSIVEAIADAAETLRETAGD</sequence>
<keyword evidence="2" id="KW-0479">Metal-binding</keyword>
<dbReference type="InterPro" id="IPR002888">
    <property type="entry name" value="2Fe-2S-bd"/>
</dbReference>
<evidence type="ECO:0000259" key="6">
    <source>
        <dbReference type="PROSITE" id="PS51085"/>
    </source>
</evidence>
<dbReference type="PANTHER" id="PTHR44379:SF8">
    <property type="entry name" value="XANTHINE DEHYDROGENASE IRON-SULFUR-BINDING SUBUNIT XDHC-RELATED"/>
    <property type="match status" value="1"/>
</dbReference>
<keyword evidence="4" id="KW-0408">Iron</keyword>
<dbReference type="AlphaFoldDB" id="A0A2T8HPZ3"/>
<evidence type="ECO:0000256" key="5">
    <source>
        <dbReference type="ARBA" id="ARBA00023014"/>
    </source>
</evidence>
<accession>A0A2T8HPZ3</accession>
<dbReference type="InterPro" id="IPR012675">
    <property type="entry name" value="Beta-grasp_dom_sf"/>
</dbReference>
<dbReference type="PROSITE" id="PS00197">
    <property type="entry name" value="2FE2S_FER_1"/>
    <property type="match status" value="1"/>
</dbReference>
<proteinExistence type="predicted"/>
<dbReference type="Proteomes" id="UP000245911">
    <property type="component" value="Unassembled WGS sequence"/>
</dbReference>
<keyword evidence="5" id="KW-0411">Iron-sulfur</keyword>
<dbReference type="PROSITE" id="PS51085">
    <property type="entry name" value="2FE2S_FER_2"/>
    <property type="match status" value="1"/>
</dbReference>
<evidence type="ECO:0000256" key="2">
    <source>
        <dbReference type="ARBA" id="ARBA00022723"/>
    </source>
</evidence>
<dbReference type="SUPFAM" id="SSF54292">
    <property type="entry name" value="2Fe-2S ferredoxin-like"/>
    <property type="match status" value="1"/>
</dbReference>
<dbReference type="RefSeq" id="WP_116559780.1">
    <property type="nucleotide sequence ID" value="NZ_QDKM01000012.1"/>
</dbReference>
<dbReference type="FunFam" id="1.10.150.120:FF:000003">
    <property type="entry name" value="Carbon monoxide dehydrogenase, small subunit"/>
    <property type="match status" value="1"/>
</dbReference>
<name>A0A2T8HPZ3_9RHOB</name>
<dbReference type="Pfam" id="PF01799">
    <property type="entry name" value="Fer2_2"/>
    <property type="match status" value="1"/>
</dbReference>
<keyword evidence="1" id="KW-0001">2Fe-2S</keyword>
<comment type="caution">
    <text evidence="7">The sequence shown here is derived from an EMBL/GenBank/DDBJ whole genome shotgun (WGS) entry which is preliminary data.</text>
</comment>